<protein>
    <submittedName>
        <fullName evidence="1">Uncharacterized protein</fullName>
    </submittedName>
</protein>
<reference evidence="1" key="1">
    <citation type="journal article" date="2015" name="Genome Biol. Evol.">
        <title>Organellar Genomes of White Spruce (Picea glauca): Assembly and Annotation.</title>
        <authorList>
            <person name="Jackman S.D."/>
            <person name="Warren R.L."/>
            <person name="Gibb E.A."/>
            <person name="Vandervalk B.P."/>
            <person name="Mohamadi H."/>
            <person name="Chu J."/>
            <person name="Raymond A."/>
            <person name="Pleasance S."/>
            <person name="Coope R."/>
            <person name="Wildung M.R."/>
            <person name="Ritland C.E."/>
            <person name="Bousquet J."/>
            <person name="Jones S.J."/>
            <person name="Bohlmann J."/>
            <person name="Birol I."/>
        </authorList>
    </citation>
    <scope>NUCLEOTIDE SEQUENCE [LARGE SCALE GENOMIC DNA]</scope>
    <source>
        <tissue evidence="1">Flushing bud</tissue>
    </source>
</reference>
<name>A0A124GP42_PICGL</name>
<gene>
    <name evidence="1" type="ORF">ABT39_MTgene622</name>
</gene>
<dbReference type="AlphaFoldDB" id="A0A124GP42"/>
<keyword evidence="1" id="KW-0496">Mitochondrion</keyword>
<organism evidence="1">
    <name type="scientific">Picea glauca</name>
    <name type="common">White spruce</name>
    <name type="synonym">Pinus glauca</name>
    <dbReference type="NCBI Taxonomy" id="3330"/>
    <lineage>
        <taxon>Eukaryota</taxon>
        <taxon>Viridiplantae</taxon>
        <taxon>Streptophyta</taxon>
        <taxon>Embryophyta</taxon>
        <taxon>Tracheophyta</taxon>
        <taxon>Spermatophyta</taxon>
        <taxon>Pinopsida</taxon>
        <taxon>Pinidae</taxon>
        <taxon>Conifers I</taxon>
        <taxon>Pinales</taxon>
        <taxon>Pinaceae</taxon>
        <taxon>Picea</taxon>
    </lineage>
</organism>
<accession>A0A124GP42</accession>
<comment type="caution">
    <text evidence="1">The sequence shown here is derived from an EMBL/GenBank/DDBJ whole genome shotgun (WGS) entry which is preliminary data.</text>
</comment>
<geneLocation type="mitochondrion" evidence="1"/>
<sequence length="69" mass="7736">MAERAFVNLCRLSLEHSEGKVIPFLCIAKGPKGIKAVAQLLKTEIHNTLLLMNPHYILNRASCFEADEK</sequence>
<dbReference type="EMBL" id="LKAM01000001">
    <property type="protein sequence ID" value="KUM50778.1"/>
    <property type="molecule type" value="Genomic_DNA"/>
</dbReference>
<evidence type="ECO:0000313" key="1">
    <source>
        <dbReference type="EMBL" id="KUM50778.1"/>
    </source>
</evidence>
<proteinExistence type="predicted"/>